<organism evidence="1 2">
    <name type="scientific">Planococcus citreus</name>
    <dbReference type="NCBI Taxonomy" id="1373"/>
    <lineage>
        <taxon>Bacteria</taxon>
        <taxon>Bacillati</taxon>
        <taxon>Bacillota</taxon>
        <taxon>Bacilli</taxon>
        <taxon>Bacillales</taxon>
        <taxon>Caryophanaceae</taxon>
        <taxon>Planococcus</taxon>
    </lineage>
</organism>
<dbReference type="OrthoDB" id="9798656at2"/>
<reference evidence="1 2" key="1">
    <citation type="submission" date="2018-10" db="EMBL/GenBank/DDBJ databases">
        <title>Genomic Encyclopedia of Type Strains, Phase IV (KMG-IV): sequencing the most valuable type-strain genomes for metagenomic binning, comparative biology and taxonomic classification.</title>
        <authorList>
            <person name="Goeker M."/>
        </authorList>
    </citation>
    <scope>NUCLEOTIDE SEQUENCE [LARGE SCALE GENOMIC DNA]</scope>
    <source>
        <strain evidence="1 2">DSM 20549</strain>
    </source>
</reference>
<dbReference type="Proteomes" id="UP000280791">
    <property type="component" value="Unassembled WGS sequence"/>
</dbReference>
<sequence>MKKNKKTEPMLPKELETISFIEALDDGYVHDCRIVSEELPAGKIHFDRVLFENVRFLGGEWERSEFADVVFINCDLSNADLGRAVFHRVKFENCRLLGTDFTESTIRYTRFKGCRLDYAVFGFSHISDVIFEQSAIRQGDFYEVDLKNTQFLDSELNEANFTATSLKGIDFSSSRFEELQLTMELVSGCKVSTDQALLFARKLGLIITE</sequence>
<dbReference type="Pfam" id="PF13599">
    <property type="entry name" value="Pentapeptide_4"/>
    <property type="match status" value="1"/>
</dbReference>
<dbReference type="EMBL" id="RCCP01000001">
    <property type="protein sequence ID" value="RLJ91142.1"/>
    <property type="molecule type" value="Genomic_DNA"/>
</dbReference>
<dbReference type="SUPFAM" id="SSF141571">
    <property type="entry name" value="Pentapeptide repeat-like"/>
    <property type="match status" value="1"/>
</dbReference>
<dbReference type="PANTHER" id="PTHR42999:SF1">
    <property type="entry name" value="PENTAPEPTIDE REPEAT-CONTAINING PROTEIN"/>
    <property type="match status" value="1"/>
</dbReference>
<evidence type="ECO:0000313" key="1">
    <source>
        <dbReference type="EMBL" id="RLJ91142.1"/>
    </source>
</evidence>
<accession>A0A497YN26</accession>
<keyword evidence="2" id="KW-1185">Reference proteome</keyword>
<protein>
    <submittedName>
        <fullName evidence="1">Pentapeptide repeat protein</fullName>
    </submittedName>
</protein>
<dbReference type="RefSeq" id="WP_121298803.1">
    <property type="nucleotide sequence ID" value="NZ_QBEW01000028.1"/>
</dbReference>
<dbReference type="InterPro" id="IPR052949">
    <property type="entry name" value="PA_immunity-related"/>
</dbReference>
<evidence type="ECO:0000313" key="2">
    <source>
        <dbReference type="Proteomes" id="UP000280791"/>
    </source>
</evidence>
<dbReference type="PANTHER" id="PTHR42999">
    <property type="entry name" value="ANTIBIOTIC RESISTANCE PROTEIN MCBG"/>
    <property type="match status" value="1"/>
</dbReference>
<dbReference type="Gene3D" id="2.160.20.80">
    <property type="entry name" value="E3 ubiquitin-protein ligase SopA"/>
    <property type="match status" value="1"/>
</dbReference>
<gene>
    <name evidence="1" type="ORF">DFR62_1300</name>
</gene>
<comment type="caution">
    <text evidence="1">The sequence shown here is derived from an EMBL/GenBank/DDBJ whole genome shotgun (WGS) entry which is preliminary data.</text>
</comment>
<name>A0A497YN26_9BACL</name>
<dbReference type="InterPro" id="IPR001646">
    <property type="entry name" value="5peptide_repeat"/>
</dbReference>
<dbReference type="AlphaFoldDB" id="A0A497YN26"/>
<dbReference type="Pfam" id="PF00805">
    <property type="entry name" value="Pentapeptide"/>
    <property type="match status" value="1"/>
</dbReference>
<proteinExistence type="predicted"/>